<gene>
    <name evidence="2" type="ORF">Mag101_06630</name>
</gene>
<proteinExistence type="predicted"/>
<keyword evidence="1" id="KW-0812">Transmembrane</keyword>
<evidence type="ECO:0000313" key="2">
    <source>
        <dbReference type="EMBL" id="AQQ67345.1"/>
    </source>
</evidence>
<keyword evidence="1" id="KW-0472">Membrane</keyword>
<dbReference type="KEGG" id="maga:Mag101_06630"/>
<feature type="transmembrane region" description="Helical" evidence="1">
    <location>
        <begin position="99"/>
        <end position="125"/>
    </location>
</feature>
<accession>A0A1Q2M3P2</accession>
<evidence type="ECO:0008006" key="4">
    <source>
        <dbReference type="Google" id="ProtNLM"/>
    </source>
</evidence>
<evidence type="ECO:0000256" key="1">
    <source>
        <dbReference type="SAM" id="Phobius"/>
    </source>
</evidence>
<dbReference type="AlphaFoldDB" id="A0A1Q2M3P2"/>
<keyword evidence="3" id="KW-1185">Reference proteome</keyword>
<evidence type="ECO:0000313" key="3">
    <source>
        <dbReference type="Proteomes" id="UP000188219"/>
    </source>
</evidence>
<reference evidence="2" key="1">
    <citation type="submission" date="2017-02" db="EMBL/GenBank/DDBJ databases">
        <title>Genome of Microbulbifer agarilyticus GP101.</title>
        <authorList>
            <person name="Jung J."/>
            <person name="Bae S.S."/>
            <person name="Baek K."/>
        </authorList>
    </citation>
    <scope>NUCLEOTIDE SEQUENCE [LARGE SCALE GENOMIC DNA]</scope>
    <source>
        <strain evidence="2">GP101</strain>
    </source>
</reference>
<dbReference type="RefSeq" id="WP_077402461.1">
    <property type="nucleotide sequence ID" value="NZ_CP019650.1"/>
</dbReference>
<protein>
    <recommendedName>
        <fullName evidence="4">DUF2007 domain-containing protein</fullName>
    </recommendedName>
</protein>
<sequence length="127" mass="14184">MKLLADFDSIEEAMNLCNYLLDHGVAATVSGVNAFQHRVLSGSTRVGVWVVYEEQFNDACQLKKDSNHVVSKKISEQLLNEFKEQLDSGGIDSELGNKIFFALFVIFSVLTIFVVGAILLFRIILIE</sequence>
<dbReference type="Proteomes" id="UP000188219">
    <property type="component" value="Chromosome"/>
</dbReference>
<organism evidence="2 3">
    <name type="scientific">Microbulbifer agarilyticus</name>
    <dbReference type="NCBI Taxonomy" id="260552"/>
    <lineage>
        <taxon>Bacteria</taxon>
        <taxon>Pseudomonadati</taxon>
        <taxon>Pseudomonadota</taxon>
        <taxon>Gammaproteobacteria</taxon>
        <taxon>Cellvibrionales</taxon>
        <taxon>Microbulbiferaceae</taxon>
        <taxon>Microbulbifer</taxon>
    </lineage>
</organism>
<dbReference type="OrthoDB" id="5801823at2"/>
<name>A0A1Q2M3P2_9GAMM</name>
<dbReference type="STRING" id="260552.Mag101_06630"/>
<keyword evidence="1" id="KW-1133">Transmembrane helix</keyword>
<dbReference type="EMBL" id="CP019650">
    <property type="protein sequence ID" value="AQQ67345.1"/>
    <property type="molecule type" value="Genomic_DNA"/>
</dbReference>